<dbReference type="Ensembl" id="ENSHCOT00000023126.1">
    <property type="protein sequence ID" value="ENSHCOP00000026948.1"/>
    <property type="gene ID" value="ENSHCOG00000018518.1"/>
</dbReference>
<evidence type="ECO:0000256" key="10">
    <source>
        <dbReference type="ARBA" id="ARBA00023157"/>
    </source>
</evidence>
<evidence type="ECO:0000256" key="6">
    <source>
        <dbReference type="ARBA" id="ARBA00022737"/>
    </source>
</evidence>
<dbReference type="PANTHER" id="PTHR22722">
    <property type="entry name" value="LOW-DENSITY LIPOPROTEIN RECEPTOR-RELATED PROTEIN 2-RELATED"/>
    <property type="match status" value="1"/>
</dbReference>
<dbReference type="FunFam" id="4.10.400.10:FF:000004">
    <property type="entry name" value="Low-density lipoprotein receptor-related protein 1"/>
    <property type="match status" value="1"/>
</dbReference>
<dbReference type="InterPro" id="IPR023415">
    <property type="entry name" value="LDLR_class-A_CS"/>
</dbReference>
<reference evidence="18" key="1">
    <citation type="submission" date="2025-08" db="UniProtKB">
        <authorList>
            <consortium name="Ensembl"/>
        </authorList>
    </citation>
    <scope>IDENTIFICATION</scope>
</reference>
<dbReference type="GO" id="GO:0043235">
    <property type="term" value="C:receptor complex"/>
    <property type="evidence" value="ECO:0007669"/>
    <property type="project" value="TreeGrafter"/>
</dbReference>
<keyword evidence="19" id="KW-1185">Reference proteome</keyword>
<evidence type="ECO:0000256" key="16">
    <source>
        <dbReference type="PROSITE-ProRule" id="PRU00461"/>
    </source>
</evidence>
<evidence type="ECO:0000313" key="19">
    <source>
        <dbReference type="Proteomes" id="UP000264820"/>
    </source>
</evidence>
<dbReference type="FunFam" id="4.10.400.10:FF:000034">
    <property type="entry name" value="Low-density lipoprotein receptor-related protein 2"/>
    <property type="match status" value="1"/>
</dbReference>
<dbReference type="Gene3D" id="2.120.10.30">
    <property type="entry name" value="TolB, C-terminal domain"/>
    <property type="match status" value="4"/>
</dbReference>
<evidence type="ECO:0000256" key="8">
    <source>
        <dbReference type="ARBA" id="ARBA00022989"/>
    </source>
</evidence>
<feature type="repeat" description="LDL-receptor class B" evidence="16">
    <location>
        <begin position="714"/>
        <end position="757"/>
    </location>
</feature>
<feature type="disulfide bond" evidence="15">
    <location>
        <begin position="1197"/>
        <end position="1209"/>
    </location>
</feature>
<comment type="subcellular location">
    <subcellularLocation>
        <location evidence="14">Membrane</location>
        <location evidence="14">Coated pit</location>
    </subcellularLocation>
    <subcellularLocation>
        <location evidence="1">Membrane</location>
        <topology evidence="1">Single-pass type I membrane protein</topology>
    </subcellularLocation>
</comment>
<keyword evidence="7" id="KW-0106">Calcium</keyword>
<accession>A0A3Q2ZKI3</accession>
<keyword evidence="11" id="KW-0675">Receptor</keyword>
<feature type="repeat" description="LDL-receptor class B" evidence="16">
    <location>
        <begin position="73"/>
        <end position="111"/>
    </location>
</feature>
<evidence type="ECO:0000259" key="17">
    <source>
        <dbReference type="PROSITE" id="PS01186"/>
    </source>
</evidence>
<dbReference type="InterPro" id="IPR011042">
    <property type="entry name" value="6-blade_b-propeller_TolB-like"/>
</dbReference>
<dbReference type="GO" id="GO:0005905">
    <property type="term" value="C:clathrin-coated pit"/>
    <property type="evidence" value="ECO:0007669"/>
    <property type="project" value="UniProtKB-KW"/>
</dbReference>
<evidence type="ECO:0000256" key="14">
    <source>
        <dbReference type="ARBA" id="ARBA00037878"/>
    </source>
</evidence>
<dbReference type="Pfam" id="PF00058">
    <property type="entry name" value="Ldl_recept_b"/>
    <property type="match status" value="8"/>
</dbReference>
<dbReference type="FunFam" id="2.120.10.30:FF:000049">
    <property type="entry name" value="LDL receptor related protein 2"/>
    <property type="match status" value="1"/>
</dbReference>
<evidence type="ECO:0000256" key="7">
    <source>
        <dbReference type="ARBA" id="ARBA00022837"/>
    </source>
</evidence>
<evidence type="ECO:0000313" key="18">
    <source>
        <dbReference type="Ensembl" id="ENSHCOP00000026948.1"/>
    </source>
</evidence>
<feature type="disulfide bond" evidence="15">
    <location>
        <begin position="1164"/>
        <end position="1176"/>
    </location>
</feature>
<feature type="repeat" description="LDL-receptor class B" evidence="16">
    <location>
        <begin position="1036"/>
        <end position="1077"/>
    </location>
</feature>
<dbReference type="PROSITE" id="PS01186">
    <property type="entry name" value="EGF_2"/>
    <property type="match status" value="1"/>
</dbReference>
<dbReference type="GO" id="GO:0042562">
    <property type="term" value="F:hormone binding"/>
    <property type="evidence" value="ECO:0007669"/>
    <property type="project" value="TreeGrafter"/>
</dbReference>
<dbReference type="GO" id="GO:0016324">
    <property type="term" value="C:apical plasma membrane"/>
    <property type="evidence" value="ECO:0007669"/>
    <property type="project" value="TreeGrafter"/>
</dbReference>
<dbReference type="PROSITE" id="PS01209">
    <property type="entry name" value="LDLRA_1"/>
    <property type="match status" value="1"/>
</dbReference>
<feature type="disulfide bond" evidence="15">
    <location>
        <begin position="1204"/>
        <end position="1222"/>
    </location>
</feature>
<evidence type="ECO:0000256" key="3">
    <source>
        <dbReference type="ARBA" id="ARBA00022583"/>
    </source>
</evidence>
<keyword evidence="4" id="KW-0812">Transmembrane</keyword>
<dbReference type="Proteomes" id="UP000264820">
    <property type="component" value="Unplaced"/>
</dbReference>
<evidence type="ECO:0000256" key="1">
    <source>
        <dbReference type="ARBA" id="ARBA00004479"/>
    </source>
</evidence>
<feature type="repeat" description="LDL-receptor class B" evidence="16">
    <location>
        <begin position="113"/>
        <end position="156"/>
    </location>
</feature>
<keyword evidence="12" id="KW-0168">Coated pit</keyword>
<feature type="repeat" description="LDL-receptor class B" evidence="16">
    <location>
        <begin position="414"/>
        <end position="461"/>
    </location>
</feature>
<dbReference type="PANTHER" id="PTHR22722:SF11">
    <property type="entry name" value="LOW-DENSITY LIPOPROTEIN RECEPTOR-RELATED PROTEIN 2"/>
    <property type="match status" value="1"/>
</dbReference>
<dbReference type="Pfam" id="PF00057">
    <property type="entry name" value="Ldl_recept_a"/>
    <property type="match status" value="3"/>
</dbReference>
<dbReference type="InterPro" id="IPR051221">
    <property type="entry name" value="LDLR-related"/>
</dbReference>
<keyword evidence="13" id="KW-0325">Glycoprotein</keyword>
<feature type="disulfide bond" evidence="15">
    <location>
        <begin position="1247"/>
        <end position="1265"/>
    </location>
</feature>
<evidence type="ECO:0000256" key="12">
    <source>
        <dbReference type="ARBA" id="ARBA00023176"/>
    </source>
</evidence>
<keyword evidence="10 15" id="KW-1015">Disulfide bond</keyword>
<dbReference type="Pfam" id="PF14670">
    <property type="entry name" value="FXa_inhibition"/>
    <property type="match status" value="1"/>
</dbReference>
<dbReference type="Gene3D" id="4.10.400.10">
    <property type="entry name" value="Low-density Lipoprotein Receptor"/>
    <property type="match status" value="3"/>
</dbReference>
<dbReference type="SMART" id="SM00181">
    <property type="entry name" value="EGF"/>
    <property type="match status" value="5"/>
</dbReference>
<feature type="repeat" description="LDL-receptor class B" evidence="16">
    <location>
        <begin position="992"/>
        <end position="1035"/>
    </location>
</feature>
<keyword evidence="3" id="KW-0254">Endocytosis</keyword>
<dbReference type="PROSITE" id="PS51120">
    <property type="entry name" value="LDLRB"/>
    <property type="match status" value="6"/>
</dbReference>
<evidence type="ECO:0000256" key="11">
    <source>
        <dbReference type="ARBA" id="ARBA00023170"/>
    </source>
</evidence>
<dbReference type="GO" id="GO:0006898">
    <property type="term" value="P:receptor-mediated endocytosis"/>
    <property type="evidence" value="ECO:0007669"/>
    <property type="project" value="TreeGrafter"/>
</dbReference>
<keyword evidence="2" id="KW-0245">EGF-like domain</keyword>
<name>A0A3Q2ZKI3_HIPCM</name>
<feature type="domain" description="EGF-like" evidence="17">
    <location>
        <begin position="270"/>
        <end position="285"/>
    </location>
</feature>
<dbReference type="GeneTree" id="ENSGT00940000157232"/>
<dbReference type="InterPro" id="IPR002172">
    <property type="entry name" value="LDrepeatLR_classA_rpt"/>
</dbReference>
<dbReference type="PROSITE" id="PS50068">
    <property type="entry name" value="LDLRA_2"/>
    <property type="match status" value="3"/>
</dbReference>
<dbReference type="OMA" id="DEVECEC"/>
<evidence type="ECO:0000256" key="5">
    <source>
        <dbReference type="ARBA" id="ARBA00022729"/>
    </source>
</evidence>
<evidence type="ECO:0000256" key="15">
    <source>
        <dbReference type="PROSITE-ProRule" id="PRU00124"/>
    </source>
</evidence>
<dbReference type="Pfam" id="PF24468">
    <property type="entry name" value="EGF_LRP2"/>
    <property type="match status" value="1"/>
</dbReference>
<dbReference type="CDD" id="cd00112">
    <property type="entry name" value="LDLa"/>
    <property type="match status" value="3"/>
</dbReference>
<dbReference type="PRINTS" id="PR00261">
    <property type="entry name" value="LDLRECEPTOR"/>
</dbReference>
<dbReference type="InterPro" id="IPR036055">
    <property type="entry name" value="LDL_receptor-like_sf"/>
</dbReference>
<dbReference type="FunFam" id="2.120.10.30:FF:000241">
    <property type="entry name" value="Low-density lipoprotein receptor-related protein 6"/>
    <property type="match status" value="2"/>
</dbReference>
<dbReference type="SUPFAM" id="SSF57424">
    <property type="entry name" value="LDL receptor-like module"/>
    <property type="match status" value="3"/>
</dbReference>
<comment type="caution">
    <text evidence="15">Lacks conserved residue(s) required for the propagation of feature annotation.</text>
</comment>
<feature type="disulfide bond" evidence="15">
    <location>
        <begin position="1240"/>
        <end position="1252"/>
    </location>
</feature>
<feature type="disulfide bond" evidence="15">
    <location>
        <begin position="1171"/>
        <end position="1189"/>
    </location>
</feature>
<dbReference type="SMART" id="SM00135">
    <property type="entry name" value="LY"/>
    <property type="match status" value="16"/>
</dbReference>
<evidence type="ECO:0000256" key="9">
    <source>
        <dbReference type="ARBA" id="ARBA00023136"/>
    </source>
</evidence>
<reference evidence="18" key="2">
    <citation type="submission" date="2025-09" db="UniProtKB">
        <authorList>
            <consortium name="Ensembl"/>
        </authorList>
    </citation>
    <scope>IDENTIFICATION</scope>
</reference>
<dbReference type="InterPro" id="IPR000033">
    <property type="entry name" value="LDLR_classB_rpt"/>
</dbReference>
<keyword evidence="6" id="KW-0677">Repeat</keyword>
<keyword evidence="8" id="KW-1133">Transmembrane helix</keyword>
<dbReference type="SUPFAM" id="SSF57196">
    <property type="entry name" value="EGF/Laminin"/>
    <property type="match status" value="1"/>
</dbReference>
<sequence>HIVQDDITTLPNVVHSLIRDGRNIVALDFDSVDDRVYWSDTSQDRIWSAHKNGSDRTVVSFNPRSLAVDWIGRNLYWSDYVLETIEVSRLDGSHRTVLVSENVTNPRALFVALLMFWTDWGRNPHIERASMDGKLRTIIISNKLYWPNGLTIDYPNNLLYFADAYLDFIDYCDYDGKNRKQVLVLQHPHAITIFEDFVYWTDRYINRVMRAHKWHGENQTVMLFNLPHIKLYLLSHFGLCDSSVGRNHCFQNPCTHICLLSAIGPRFYSCACPSGWTLAADQVTCTRTEDPFLVVVRDSIIYGISLNPDDRSNDAMVPVAGLQNGYDVDFDDSEQTLYWVEHPVSYSPQIFCTITNMRNGYPSIGLALDWITENLYYTNPSTQSIEVRQFIESYVCFIMLCNYPVGIAVDPARGKLYWTDQGTESGIPAKVASADMDGLNPINLFTNNLDHIEFLTVDIQENKLYWAVTSTGMVGLHTNERMDKSTGADRIVLRDNVSGLRVLKVHYRDCKLNARGEKKNHQTKHYVHLLYQKCTSAGTTNGCTNNITACQHLCLPRPQGLFTCACATGFKLNSDNTTCAPYESYELIIHCNVVIVSNEFIFALSGRNALHVDVHMASGYIYWCDFSSTVTAQNGVRRIKTDGSGLRSVVTSGIGRNGIRGIAVDWAAGNLYFTNAFLMETYVEVLRLNTTFRRVLLKTQTDMPRHIIVDPRNRYLFWADYGQNPKIERALLDGSNRTILVSSGIITPRGLALDQETGYVYWVDDSLDMIARVSPQGGETEVVRYGSRYPTPYGITVFQESIIWVDRNLKKVFRASKEPGSTEQPAVIRDNINMLRDVTIFDQRIQPSAPKDLNNNPCVEANGGCAHFCFALPTTDVGNTSRKCACAFGNLAADNESCVVSKDDYLIYTTESTVRSLRLDPEDHAVPFPVVNVPRTSVALDFDITDRRIYFTQSSGAGASKISYIDLSSPTSRTIIAHVSRPRAIMLDPCRGYMYWTDWGTHAKIERATLGGNFRKEIVNSSLVWPNGLSLDYEEERLYWADASLQKIERASLTGSNREVIVSTAIYPFAMAMFGQFIYWTDWNTRSIYRANKHDGSDQMVMIQNLPSRPMDIHVLASGKQQQCTSPCEQFNGGCSHICTPAECHCPSEGHWYLADNKHSFHTCDPTVFTCGNGRCVPYHYRCDHYDDCDDNSDEPCQQHQFTCQNGRCVSRDFVCDGDNDCGDESDELEHMCRTPAPTCPPGDFKCDNGHCIRLSQVCNRDDDCSDNSDEKGCGKCDEDLLFCVRYTMFPVYSILICYSNLTNDTLQRHTSANLTNGSVQISSASPSRGSAMARMTAATAPMKTLPIVPPGRAIPDSSNAAMDAASPKIGNVTLMMIVGTTPMSLSRSAVSDV</sequence>
<protein>
    <recommendedName>
        <fullName evidence="17">EGF-like domain-containing protein</fullName>
    </recommendedName>
</protein>
<evidence type="ECO:0000256" key="2">
    <source>
        <dbReference type="ARBA" id="ARBA00022536"/>
    </source>
</evidence>
<keyword evidence="5" id="KW-0732">Signal</keyword>
<evidence type="ECO:0000256" key="4">
    <source>
        <dbReference type="ARBA" id="ARBA00022692"/>
    </source>
</evidence>
<proteinExistence type="predicted"/>
<dbReference type="SUPFAM" id="SSF63825">
    <property type="entry name" value="YWTD domain"/>
    <property type="match status" value="4"/>
</dbReference>
<keyword evidence="9" id="KW-0472">Membrane</keyword>
<evidence type="ECO:0000256" key="13">
    <source>
        <dbReference type="ARBA" id="ARBA00023180"/>
    </source>
</evidence>
<feature type="disulfide bond" evidence="15">
    <location>
        <begin position="1259"/>
        <end position="1274"/>
    </location>
</feature>
<dbReference type="InterPro" id="IPR000742">
    <property type="entry name" value="EGF"/>
</dbReference>
<dbReference type="InterPro" id="IPR056588">
    <property type="entry name" value="EGF_LRP2"/>
</dbReference>
<organism evidence="18 19">
    <name type="scientific">Hippocampus comes</name>
    <name type="common">Tiger tail seahorse</name>
    <dbReference type="NCBI Taxonomy" id="109280"/>
    <lineage>
        <taxon>Eukaryota</taxon>
        <taxon>Metazoa</taxon>
        <taxon>Chordata</taxon>
        <taxon>Craniata</taxon>
        <taxon>Vertebrata</taxon>
        <taxon>Euteleostomi</taxon>
        <taxon>Actinopterygii</taxon>
        <taxon>Neopterygii</taxon>
        <taxon>Teleostei</taxon>
        <taxon>Neoteleostei</taxon>
        <taxon>Acanthomorphata</taxon>
        <taxon>Syngnathiaria</taxon>
        <taxon>Syngnathiformes</taxon>
        <taxon>Syngnathoidei</taxon>
        <taxon>Syngnathidae</taxon>
        <taxon>Hippocampus</taxon>
    </lineage>
</organism>
<dbReference type="SMART" id="SM00192">
    <property type="entry name" value="LDLa"/>
    <property type="match status" value="3"/>
</dbReference>